<dbReference type="AlphaFoldDB" id="A0A1S2VLM6"/>
<keyword evidence="3" id="KW-1185">Reference proteome</keyword>
<evidence type="ECO:0000313" key="3">
    <source>
        <dbReference type="Proteomes" id="UP000181790"/>
    </source>
</evidence>
<keyword evidence="1" id="KW-0732">Signal</keyword>
<feature type="signal peptide" evidence="1">
    <location>
        <begin position="1"/>
        <end position="22"/>
    </location>
</feature>
<dbReference type="SUPFAM" id="SSF47781">
    <property type="entry name" value="RuvA domain 2-like"/>
    <property type="match status" value="1"/>
</dbReference>
<feature type="chain" id="PRO_5010363180" description="Helix-hairpin-helix DNA-binding motif class 1 domain-containing protein" evidence="1">
    <location>
        <begin position="23"/>
        <end position="695"/>
    </location>
</feature>
<protein>
    <recommendedName>
        <fullName evidence="4">Helix-hairpin-helix DNA-binding motif class 1 domain-containing protein</fullName>
    </recommendedName>
</protein>
<evidence type="ECO:0000313" key="2">
    <source>
        <dbReference type="EMBL" id="OIN59677.1"/>
    </source>
</evidence>
<proteinExistence type="predicted"/>
<dbReference type="Proteomes" id="UP000181790">
    <property type="component" value="Unassembled WGS sequence"/>
</dbReference>
<dbReference type="EMBL" id="MORL01000003">
    <property type="protein sequence ID" value="OIN59677.1"/>
    <property type="molecule type" value="Genomic_DNA"/>
</dbReference>
<gene>
    <name evidence="2" type="ORF">BLX24_07355</name>
</gene>
<reference evidence="2 3" key="1">
    <citation type="submission" date="2016-10" db="EMBL/GenBank/DDBJ databases">
        <title>Arsenicibacter rosenii gen. nov., sp. nov., an efficient arsenic-methylating bacterium isolated from an arsenic-contaminated paddy soil.</title>
        <authorList>
            <person name="Huang K."/>
        </authorList>
    </citation>
    <scope>NUCLEOTIDE SEQUENCE [LARGE SCALE GENOMIC DNA]</scope>
    <source>
        <strain evidence="2 3">SM-1</strain>
    </source>
</reference>
<name>A0A1S2VLM6_9BACT</name>
<evidence type="ECO:0008006" key="4">
    <source>
        <dbReference type="Google" id="ProtNLM"/>
    </source>
</evidence>
<evidence type="ECO:0000256" key="1">
    <source>
        <dbReference type="SAM" id="SignalP"/>
    </source>
</evidence>
<dbReference type="InterPro" id="IPR010994">
    <property type="entry name" value="RuvA_2-like"/>
</dbReference>
<organism evidence="2 3">
    <name type="scientific">Arsenicibacter rosenii</name>
    <dbReference type="NCBI Taxonomy" id="1750698"/>
    <lineage>
        <taxon>Bacteria</taxon>
        <taxon>Pseudomonadati</taxon>
        <taxon>Bacteroidota</taxon>
        <taxon>Cytophagia</taxon>
        <taxon>Cytophagales</taxon>
        <taxon>Spirosomataceae</taxon>
        <taxon>Arsenicibacter</taxon>
    </lineage>
</organism>
<comment type="caution">
    <text evidence="2">The sequence shown here is derived from an EMBL/GenBank/DDBJ whole genome shotgun (WGS) entry which is preliminary data.</text>
</comment>
<accession>A0A1S2VLM6</accession>
<sequence>MKCRLIYILMLWLCLAVPKSRAQTTALHPQRPAINLNEALKDIFPIQPDGVDLQQVADNLAQLQQNPLNLNTASRDELVSLFLLSERQRESLLRYRETYGSLLSLYELQAIPEFDPPTIRRLLPFVLVADPLNKLPTPTDHYFLLRFEQVLEQQKGFSEAVPDKNGNLPNRYTGNAQQWFIRYRYSRPNAFSFGFTAEKDPGERISWIPARRQYGPDYVSFHVQIRNQGKLKNLIAGDYQLQLGQSLICSAGFVMGKNSETILTIRRPTLGARAYTSLTESGFFRGLATTYALTPVIDLTVFGARNRRSANLAASPAGESVITSFITSGLNRTESELADRYSVTEINLGAHILFQLSKHFQLGATGLKTIFDHPVQKRALTYNQFEFSGTQNLVLGCHGTYSRQNWNAFGEFARSSGSATYSGGIGLIGGVMASLSRKTDVGIVFRHYDRNFHSFYANGFSENSRTINETGVYLGAKYSLYRRLKIGGYLDFFRFPWWRYLVDGTSGGVDYLTQATYTPNRKTTFSVIVHREHKQKNLPGSKTTPRELVGTRTNQLVVQAEYTRNRFSFRSRVQGSRFRYVGLPPSQGISFAQDASWQHKRWQLSGRLALFNTDDYDSRLYTYEQDVLTAFSFPAYFYNGIRHYLLAQYTVNRHMDVWFRWARTGLTNQPTVGSDLDQIPHPHKTEIKVQMRWRF</sequence>